<name>A0ABN6AFD0_MYCNT</name>
<keyword evidence="1" id="KW-0732">Signal</keyword>
<evidence type="ECO:0000313" key="3">
    <source>
        <dbReference type="Proteomes" id="UP000465812"/>
    </source>
</evidence>
<reference evidence="2 3" key="1">
    <citation type="journal article" date="2019" name="Emerg. Microbes Infect.">
        <title>Comprehensive subspecies identification of 175 nontuberculous mycobacteria species based on 7547 genomic profiles.</title>
        <authorList>
            <person name="Matsumoto Y."/>
            <person name="Kinjo T."/>
            <person name="Motooka D."/>
            <person name="Nabeya D."/>
            <person name="Jung N."/>
            <person name="Uechi K."/>
            <person name="Horii T."/>
            <person name="Iida T."/>
            <person name="Fujita J."/>
            <person name="Nakamura S."/>
        </authorList>
    </citation>
    <scope>NUCLEOTIDE SEQUENCE [LARGE SCALE GENOMIC DNA]</scope>
    <source>
        <strain evidence="2 3">JCM 18113</strain>
    </source>
</reference>
<evidence type="ECO:0008006" key="4">
    <source>
        <dbReference type="Google" id="ProtNLM"/>
    </source>
</evidence>
<dbReference type="Pfam" id="PF12587">
    <property type="entry name" value="DUF3761"/>
    <property type="match status" value="1"/>
</dbReference>
<feature type="signal peptide" evidence="1">
    <location>
        <begin position="1"/>
        <end position="20"/>
    </location>
</feature>
<evidence type="ECO:0000256" key="1">
    <source>
        <dbReference type="SAM" id="SignalP"/>
    </source>
</evidence>
<evidence type="ECO:0000313" key="2">
    <source>
        <dbReference type="EMBL" id="BBY41688.1"/>
    </source>
</evidence>
<organism evidence="2 3">
    <name type="scientific">Mycobacterium mantenii</name>
    <dbReference type="NCBI Taxonomy" id="560555"/>
    <lineage>
        <taxon>Bacteria</taxon>
        <taxon>Bacillati</taxon>
        <taxon>Actinomycetota</taxon>
        <taxon>Actinomycetes</taxon>
        <taxon>Mycobacteriales</taxon>
        <taxon>Mycobacteriaceae</taxon>
        <taxon>Mycobacterium</taxon>
        <taxon>Mycobacterium avium complex (MAC)</taxon>
    </lineage>
</organism>
<dbReference type="InterPro" id="IPR022236">
    <property type="entry name" value="DUF3761"/>
</dbReference>
<keyword evidence="3" id="KW-1185">Reference proteome</keyword>
<gene>
    <name evidence="2" type="ORF">MMAN_58220</name>
</gene>
<protein>
    <recommendedName>
        <fullName evidence="4">DUF3761 domain-containing protein</fullName>
    </recommendedName>
</protein>
<dbReference type="EMBL" id="AP022590">
    <property type="protein sequence ID" value="BBY41688.1"/>
    <property type="molecule type" value="Genomic_DNA"/>
</dbReference>
<feature type="chain" id="PRO_5047160942" description="DUF3761 domain-containing protein" evidence="1">
    <location>
        <begin position="21"/>
        <end position="137"/>
    </location>
</feature>
<dbReference type="Proteomes" id="UP000465812">
    <property type="component" value="Chromosome"/>
</dbReference>
<accession>A0ABN6AFD0</accession>
<proteinExistence type="predicted"/>
<sequence length="137" mass="13747">MRSIIAVAIIAVGYGTIAVAAPPIAAANECPPGFYWSKAHSTCVERPDNNPVGAVALCGDGNYSHSESRSGTCSDNDGIRQWCPCGGAPSLASAPAAGAAPDDDDYVSLAVSLVTGLPAGWGTAGSQDKANQIAVDQ</sequence>